<gene>
    <name evidence="2" type="ORF">FN976_03290</name>
</gene>
<accession>A0A562ZVE4</accession>
<evidence type="ECO:0000313" key="2">
    <source>
        <dbReference type="EMBL" id="TWO72572.1"/>
    </source>
</evidence>
<reference evidence="2 3" key="1">
    <citation type="submission" date="2019-07" db="EMBL/GenBank/DDBJ databases">
        <title>Caenimonas sedimenti sp. nov., isolated from activated sludge.</title>
        <authorList>
            <person name="Xu J."/>
        </authorList>
    </citation>
    <scope>NUCLEOTIDE SEQUENCE [LARGE SCALE GENOMIC DNA]</scope>
    <source>
        <strain evidence="2 3">HX-9-20</strain>
    </source>
</reference>
<dbReference type="InterPro" id="IPR052519">
    <property type="entry name" value="Euk-type_GlcNAc_Kinase"/>
</dbReference>
<dbReference type="RefSeq" id="WP_145890961.1">
    <property type="nucleotide sequence ID" value="NZ_VOBQ01000003.1"/>
</dbReference>
<evidence type="ECO:0000259" key="1">
    <source>
        <dbReference type="Pfam" id="PF01869"/>
    </source>
</evidence>
<dbReference type="Proteomes" id="UP000318199">
    <property type="component" value="Unassembled WGS sequence"/>
</dbReference>
<dbReference type="EMBL" id="VOBQ01000003">
    <property type="protein sequence ID" value="TWO72572.1"/>
    <property type="molecule type" value="Genomic_DNA"/>
</dbReference>
<keyword evidence="3" id="KW-1185">Reference proteome</keyword>
<dbReference type="InterPro" id="IPR043129">
    <property type="entry name" value="ATPase_NBD"/>
</dbReference>
<feature type="domain" description="ATPase BadF/BadG/BcrA/BcrD type" evidence="1">
    <location>
        <begin position="9"/>
        <end position="244"/>
    </location>
</feature>
<protein>
    <submittedName>
        <fullName evidence="2">ATPase</fullName>
    </submittedName>
</protein>
<dbReference type="OrthoDB" id="9816014at2"/>
<dbReference type="InterPro" id="IPR002731">
    <property type="entry name" value="ATPase_BadF"/>
</dbReference>
<proteinExistence type="predicted"/>
<dbReference type="Pfam" id="PF01869">
    <property type="entry name" value="BcrAD_BadFG"/>
    <property type="match status" value="1"/>
</dbReference>
<evidence type="ECO:0000313" key="3">
    <source>
        <dbReference type="Proteomes" id="UP000318199"/>
    </source>
</evidence>
<dbReference type="PANTHER" id="PTHR43190:SF3">
    <property type="entry name" value="N-ACETYL-D-GLUCOSAMINE KINASE"/>
    <property type="match status" value="1"/>
</dbReference>
<dbReference type="CDD" id="cd24082">
    <property type="entry name" value="ASKHA_NBD_GspK-like"/>
    <property type="match status" value="1"/>
</dbReference>
<organism evidence="2 3">
    <name type="scientific">Caenimonas sedimenti</name>
    <dbReference type="NCBI Taxonomy" id="2596921"/>
    <lineage>
        <taxon>Bacteria</taxon>
        <taxon>Pseudomonadati</taxon>
        <taxon>Pseudomonadota</taxon>
        <taxon>Betaproteobacteria</taxon>
        <taxon>Burkholderiales</taxon>
        <taxon>Comamonadaceae</taxon>
        <taxon>Caenimonas</taxon>
    </lineage>
</organism>
<name>A0A562ZVE4_9BURK</name>
<dbReference type="Gene3D" id="3.30.420.40">
    <property type="match status" value="2"/>
</dbReference>
<dbReference type="AlphaFoldDB" id="A0A562ZVE4"/>
<dbReference type="PANTHER" id="PTHR43190">
    <property type="entry name" value="N-ACETYL-D-GLUCOSAMINE KINASE"/>
    <property type="match status" value="1"/>
</dbReference>
<comment type="caution">
    <text evidence="2">The sequence shown here is derived from an EMBL/GenBank/DDBJ whole genome shotgun (WGS) entry which is preliminary data.</text>
</comment>
<dbReference type="SUPFAM" id="SSF53067">
    <property type="entry name" value="Actin-like ATPase domain"/>
    <property type="match status" value="2"/>
</dbReference>
<sequence>MGDQVGYLIGIDGGGTSTRALVRSRDGAVVGAGRAGPSALGQGVAQAWRHIQEAVQAAFVAANIRRPGWRQCAMVAALSGASHGPWRTAFLAADPGLAHLAAETDAFAMLVGAHGGRPGAIVISGTGSVAEALAANGERTTVGGWGFPAGDEGSGAWLGLHAVRHAQQAFDGRANASPLARRVWMLCGDEREALQAWCAQAGQHGYAQLARAVFECEERDPAAAALLQQATAALEDLALAIDPRGRLPLAVGGSIAERLAPRMRPALRNRLVQPRGGAVEGALELAAQAVQRQELEEIS</sequence>